<feature type="region of interest" description="Disordered" evidence="3">
    <location>
        <begin position="380"/>
        <end position="411"/>
    </location>
</feature>
<accession>A0A4Q7UPM9</accession>
<reference evidence="5 6" key="1">
    <citation type="submission" date="2019-02" db="EMBL/GenBank/DDBJ databases">
        <title>Sequencing the genomes of 1000 actinobacteria strains.</title>
        <authorList>
            <person name="Klenk H.-P."/>
        </authorList>
    </citation>
    <scope>NUCLEOTIDE SEQUENCE [LARGE SCALE GENOMIC DNA]</scope>
    <source>
        <strain evidence="5 6">DSM 45779</strain>
    </source>
</reference>
<dbReference type="GO" id="GO:0008194">
    <property type="term" value="F:UDP-glycosyltransferase activity"/>
    <property type="evidence" value="ECO:0007669"/>
    <property type="project" value="InterPro"/>
</dbReference>
<protein>
    <submittedName>
        <fullName evidence="5">MGT family glycosyltransferase</fullName>
    </submittedName>
</protein>
<evidence type="ECO:0000256" key="1">
    <source>
        <dbReference type="ARBA" id="ARBA00009995"/>
    </source>
</evidence>
<dbReference type="InterPro" id="IPR006326">
    <property type="entry name" value="UDPGT_MGT-like"/>
</dbReference>
<dbReference type="Proteomes" id="UP000291591">
    <property type="component" value="Unassembled WGS sequence"/>
</dbReference>
<evidence type="ECO:0000259" key="4">
    <source>
        <dbReference type="Pfam" id="PF06722"/>
    </source>
</evidence>
<gene>
    <name evidence="5" type="ORF">EV383_0281</name>
</gene>
<dbReference type="PANTHER" id="PTHR48050:SF13">
    <property type="entry name" value="STEROL 3-BETA-GLUCOSYLTRANSFERASE UGT80A2"/>
    <property type="match status" value="1"/>
</dbReference>
<dbReference type="GO" id="GO:0017000">
    <property type="term" value="P:antibiotic biosynthetic process"/>
    <property type="evidence" value="ECO:0007669"/>
    <property type="project" value="UniProtKB-ARBA"/>
</dbReference>
<dbReference type="FunFam" id="3.40.50.2000:FF:000072">
    <property type="entry name" value="Glycosyl transferase"/>
    <property type="match status" value="1"/>
</dbReference>
<keyword evidence="6" id="KW-1185">Reference proteome</keyword>
<dbReference type="OrthoDB" id="6620093at2"/>
<organism evidence="5 6">
    <name type="scientific">Pseudonocardia sediminis</name>
    <dbReference type="NCBI Taxonomy" id="1397368"/>
    <lineage>
        <taxon>Bacteria</taxon>
        <taxon>Bacillati</taxon>
        <taxon>Actinomycetota</taxon>
        <taxon>Actinomycetes</taxon>
        <taxon>Pseudonocardiales</taxon>
        <taxon>Pseudonocardiaceae</taxon>
        <taxon>Pseudonocardia</taxon>
    </lineage>
</organism>
<dbReference type="InterPro" id="IPR002213">
    <property type="entry name" value="UDP_glucos_trans"/>
</dbReference>
<dbReference type="Gene3D" id="3.40.50.2000">
    <property type="entry name" value="Glycogen Phosphorylase B"/>
    <property type="match status" value="2"/>
</dbReference>
<dbReference type="NCBIfam" id="TIGR01426">
    <property type="entry name" value="MGT"/>
    <property type="match status" value="1"/>
</dbReference>
<proteinExistence type="inferred from homology"/>
<evidence type="ECO:0000313" key="6">
    <source>
        <dbReference type="Proteomes" id="UP000291591"/>
    </source>
</evidence>
<dbReference type="SUPFAM" id="SSF53756">
    <property type="entry name" value="UDP-Glycosyltransferase/glycogen phosphorylase"/>
    <property type="match status" value="1"/>
</dbReference>
<dbReference type="InterPro" id="IPR050426">
    <property type="entry name" value="Glycosyltransferase_28"/>
</dbReference>
<dbReference type="InterPro" id="IPR010610">
    <property type="entry name" value="EryCIII-like_C"/>
</dbReference>
<dbReference type="PANTHER" id="PTHR48050">
    <property type="entry name" value="STEROL 3-BETA-GLUCOSYLTRANSFERASE"/>
    <property type="match status" value="1"/>
</dbReference>
<name>A0A4Q7UPM9_PSEST</name>
<evidence type="ECO:0000256" key="3">
    <source>
        <dbReference type="SAM" id="MobiDB-lite"/>
    </source>
</evidence>
<dbReference type="EMBL" id="SHKL01000001">
    <property type="protein sequence ID" value="RZT83476.1"/>
    <property type="molecule type" value="Genomic_DNA"/>
</dbReference>
<evidence type="ECO:0000256" key="2">
    <source>
        <dbReference type="ARBA" id="ARBA00022679"/>
    </source>
</evidence>
<dbReference type="Pfam" id="PF06722">
    <property type="entry name" value="EryCIII-like_C"/>
    <property type="match status" value="1"/>
</dbReference>
<dbReference type="GO" id="GO:0016758">
    <property type="term" value="F:hexosyltransferase activity"/>
    <property type="evidence" value="ECO:0007669"/>
    <property type="project" value="InterPro"/>
</dbReference>
<dbReference type="CDD" id="cd03784">
    <property type="entry name" value="GT1_Gtf-like"/>
    <property type="match status" value="1"/>
</dbReference>
<keyword evidence="2 5" id="KW-0808">Transferase</keyword>
<dbReference type="AlphaFoldDB" id="A0A4Q7UPM9"/>
<dbReference type="RefSeq" id="WP_130288225.1">
    <property type="nucleotide sequence ID" value="NZ_SHKL01000001.1"/>
</dbReference>
<comment type="caution">
    <text evidence="5">The sequence shown here is derived from an EMBL/GenBank/DDBJ whole genome shotgun (WGS) entry which is preliminary data.</text>
</comment>
<evidence type="ECO:0000313" key="5">
    <source>
        <dbReference type="EMBL" id="RZT83476.1"/>
    </source>
</evidence>
<feature type="compositionally biased region" description="Basic and acidic residues" evidence="3">
    <location>
        <begin position="401"/>
        <end position="411"/>
    </location>
</feature>
<feature type="domain" description="Erythromycin biosynthesis protein CIII-like C-terminal" evidence="4">
    <location>
        <begin position="274"/>
        <end position="394"/>
    </location>
</feature>
<sequence length="411" mass="44343">MSRHFAFVSMPAHGHINPTLPLVTELVRRGHRVTYATGAEMAGTVRAAGAEPVEVPFSMPDGPPPMTGGTPPDPDDMARRMQAFATSVEDTFPVLVEHFGRDRPDALCGDAMSPVSSLVAQELDLPFVSLNPSFAGNEHFDLRRDVLNRSPVAAAMAPVFAGLAERVAKFARSRGLRHDAAVFGTPGELNLVFVPRSFQPAGDTFDDTFVFLGPSVAGRSGDVGWEPRDPDAPLLLISLGTVFNDRPDFFRLCAEAFGGSRWQVLMAVGERVDLDAIGELPGNIEVRVHVPQVQVLERADAFLTHNGMNSTMEALWFGVPQVGVPQMPEQDMNARRVQELGCGRRLDPDALDARTLLGTVDAVADDAEVRASCERLSAELRSTDGPSTGADALERLVSSRARGEGEPLSRR</sequence>
<comment type="similarity">
    <text evidence="1">Belongs to the UDP-glycosyltransferase family.</text>
</comment>